<gene>
    <name evidence="2" type="ordered locus">YPN_3083</name>
</gene>
<dbReference type="EMBL" id="CP000305">
    <property type="protein sequence ID" value="ABG19410.1"/>
    <property type="molecule type" value="Genomic_DNA"/>
</dbReference>
<keyword evidence="1" id="KW-1277">Toxin-antitoxin system</keyword>
<evidence type="ECO:0000313" key="3">
    <source>
        <dbReference type="Proteomes" id="UP000008936"/>
    </source>
</evidence>
<evidence type="ECO:0000313" key="2">
    <source>
        <dbReference type="EMBL" id="ABG19410.1"/>
    </source>
</evidence>
<sequence length="95" mass="11115">MITYKSEETMVKVDWSRKAVKQLLSIDARYRKPISEKVNKLTNFPAVDLDIKKLQMGDSQFRMRVGNYRVIFQIVEGTPVICTIQEVKRRTTATY</sequence>
<accession>A0A0H2YM16</accession>
<dbReference type="InterPro" id="IPR052747">
    <property type="entry name" value="TA_system_RelE_toxin"/>
</dbReference>
<dbReference type="Pfam" id="PF05016">
    <property type="entry name" value="ParE_toxin"/>
    <property type="match status" value="1"/>
</dbReference>
<dbReference type="InterPro" id="IPR035093">
    <property type="entry name" value="RelE/ParE_toxin_dom_sf"/>
</dbReference>
<protein>
    <submittedName>
        <fullName evidence="2">Uncharacterized protein</fullName>
    </submittedName>
</protein>
<organism evidence="2 3">
    <name type="scientific">Yersinia pestis bv. Antiqua (strain Nepal516)</name>
    <dbReference type="NCBI Taxonomy" id="377628"/>
    <lineage>
        <taxon>Bacteria</taxon>
        <taxon>Pseudomonadati</taxon>
        <taxon>Pseudomonadota</taxon>
        <taxon>Gammaproteobacteria</taxon>
        <taxon>Enterobacterales</taxon>
        <taxon>Yersiniaceae</taxon>
        <taxon>Yersinia</taxon>
    </lineage>
</organism>
<name>A0A0H2YM16_YERPN</name>
<dbReference type="HOGENOM" id="CLU_155761_6_4_6"/>
<dbReference type="PANTHER" id="PTHR38813:SF1">
    <property type="entry name" value="TOXIN RELE1-RELATED"/>
    <property type="match status" value="1"/>
</dbReference>
<reference evidence="2 3" key="1">
    <citation type="journal article" date="2006" name="J. Bacteriol.">
        <title>Complete genome sequence of Yersinia pestis strains Antiqua and Nepal516: evidence of gene reduction in an emerging pathogen.</title>
        <authorList>
            <person name="Chain P.S."/>
            <person name="Hu P."/>
            <person name="Malfatti S.A."/>
            <person name="Radnedge L."/>
            <person name="Larimer F."/>
            <person name="Vergez L.M."/>
            <person name="Worsham P."/>
            <person name="Chu M.C."/>
            <person name="Andersen G.L."/>
        </authorList>
    </citation>
    <scope>NUCLEOTIDE SEQUENCE [LARGE SCALE GENOMIC DNA]</scope>
    <source>
        <strain evidence="2 3">Nepal516</strain>
    </source>
</reference>
<dbReference type="AlphaFoldDB" id="A0A0H2YM16"/>
<dbReference type="Gene3D" id="3.30.2310.20">
    <property type="entry name" value="RelE-like"/>
    <property type="match status" value="1"/>
</dbReference>
<dbReference type="InterPro" id="IPR007712">
    <property type="entry name" value="RelE/ParE_toxin"/>
</dbReference>
<dbReference type="KEGG" id="ypn:YPN_3083"/>
<dbReference type="Proteomes" id="UP000008936">
    <property type="component" value="Chromosome"/>
</dbReference>
<dbReference type="SUPFAM" id="SSF143011">
    <property type="entry name" value="RelE-like"/>
    <property type="match status" value="1"/>
</dbReference>
<evidence type="ECO:0000256" key="1">
    <source>
        <dbReference type="ARBA" id="ARBA00022649"/>
    </source>
</evidence>
<dbReference type="PANTHER" id="PTHR38813">
    <property type="match status" value="1"/>
</dbReference>
<proteinExistence type="predicted"/>